<protein>
    <submittedName>
        <fullName evidence="2">Uncharacterized protein</fullName>
    </submittedName>
</protein>
<comment type="caution">
    <text evidence="2">The sequence shown here is derived from an EMBL/GenBank/DDBJ whole genome shotgun (WGS) entry which is preliminary data.</text>
</comment>
<evidence type="ECO:0000313" key="2">
    <source>
        <dbReference type="EMBL" id="OAO89136.1"/>
    </source>
</evidence>
<gene>
    <name evidence="2" type="ORF">AXX17_ATUG04020</name>
</gene>
<feature type="region of interest" description="Disordered" evidence="1">
    <location>
        <begin position="166"/>
        <end position="218"/>
    </location>
</feature>
<dbReference type="EMBL" id="LUHQ01000021">
    <property type="protein sequence ID" value="OAO89136.1"/>
    <property type="molecule type" value="Genomic_DNA"/>
</dbReference>
<sequence length="247" mass="27229">MSWFTIYVLTPHFISYSPLISLVTGLVAEEPSFFSEAGGTPMASIVLASLTYIPFIQTSSNSHSLTQLLWLRVRVTHIPSYKIPSSGSGSEIVSSGTESARLRPIFAKQERGQEAAALLSTLMYQFQGLKLEAASLLCSTQHTPRTSPLDASKDLSSSKRRPALERILEENPIQHTPREAAGNHSNAKDKGPALERLELPVDEAGTSKSKEKRPALERIETQPVFQHTPPTVFDRLGDPDLLTFFRL</sequence>
<name>A0A178U5B8_ARATH</name>
<evidence type="ECO:0000313" key="3">
    <source>
        <dbReference type="Proteomes" id="UP000078284"/>
    </source>
</evidence>
<organism evidence="2 3">
    <name type="scientific">Arabidopsis thaliana</name>
    <name type="common">Mouse-ear cress</name>
    <dbReference type="NCBI Taxonomy" id="3702"/>
    <lineage>
        <taxon>Eukaryota</taxon>
        <taxon>Viridiplantae</taxon>
        <taxon>Streptophyta</taxon>
        <taxon>Embryophyta</taxon>
        <taxon>Tracheophyta</taxon>
        <taxon>Spermatophyta</taxon>
        <taxon>Magnoliopsida</taxon>
        <taxon>eudicotyledons</taxon>
        <taxon>Gunneridae</taxon>
        <taxon>Pentapetalae</taxon>
        <taxon>rosids</taxon>
        <taxon>malvids</taxon>
        <taxon>Brassicales</taxon>
        <taxon>Brassicaceae</taxon>
        <taxon>Camelineae</taxon>
        <taxon>Arabidopsis</taxon>
    </lineage>
</organism>
<proteinExistence type="predicted"/>
<geneLocation type="mitochondrion" evidence="2"/>
<feature type="compositionally biased region" description="Basic and acidic residues" evidence="1">
    <location>
        <begin position="208"/>
        <end position="218"/>
    </location>
</feature>
<keyword evidence="2" id="KW-0496">Mitochondrion</keyword>
<feature type="compositionally biased region" description="Basic and acidic residues" evidence="1">
    <location>
        <begin position="186"/>
        <end position="199"/>
    </location>
</feature>
<evidence type="ECO:0000256" key="1">
    <source>
        <dbReference type="SAM" id="MobiDB-lite"/>
    </source>
</evidence>
<accession>A0A178U5B8</accession>
<dbReference type="Proteomes" id="UP000078284">
    <property type="component" value="Unassembled WGS sequence"/>
</dbReference>
<reference evidence="3" key="1">
    <citation type="journal article" date="2016" name="Proc. Natl. Acad. Sci. U.S.A.">
        <title>Chromosome-level assembly of Arabidopsis thaliana Ler reveals the extent of translocation and inversion polymorphisms.</title>
        <authorList>
            <person name="Zapata L."/>
            <person name="Ding J."/>
            <person name="Willing E.M."/>
            <person name="Hartwig B."/>
            <person name="Bezdan D."/>
            <person name="Jiao W.B."/>
            <person name="Patel V."/>
            <person name="Velikkakam James G."/>
            <person name="Koornneef M."/>
            <person name="Ossowski S."/>
            <person name="Schneeberger K."/>
        </authorList>
    </citation>
    <scope>NUCLEOTIDE SEQUENCE [LARGE SCALE GENOMIC DNA]</scope>
    <source>
        <strain evidence="3">cv. Landsberg erecta</strain>
    </source>
</reference>
<dbReference type="AlphaFoldDB" id="A0A178U5B8"/>